<dbReference type="RefSeq" id="WP_188862728.1">
    <property type="nucleotide sequence ID" value="NZ_BMLT01000016.1"/>
</dbReference>
<dbReference type="InterPro" id="IPR012902">
    <property type="entry name" value="N_methyl_site"/>
</dbReference>
<reference evidence="2 3" key="1">
    <citation type="journal article" date="2014" name="Int. J. Syst. Evol. Microbiol.">
        <title>Complete genome sequence of Corynebacterium casei LMG S-19264T (=DSM 44701T), isolated from a smear-ripened cheese.</title>
        <authorList>
            <consortium name="US DOE Joint Genome Institute (JGI-PGF)"/>
            <person name="Walter F."/>
            <person name="Albersmeier A."/>
            <person name="Kalinowski J."/>
            <person name="Ruckert C."/>
        </authorList>
    </citation>
    <scope>NUCLEOTIDE SEQUENCE [LARGE SCALE GENOMIC DNA]</scope>
    <source>
        <strain evidence="2 3">CGMCC 1.7286</strain>
    </source>
</reference>
<evidence type="ECO:0000313" key="2">
    <source>
        <dbReference type="EMBL" id="GGO88242.1"/>
    </source>
</evidence>
<keyword evidence="1" id="KW-0812">Transmembrane</keyword>
<protein>
    <submittedName>
        <fullName evidence="2">Type IV pilin</fullName>
    </submittedName>
</protein>
<evidence type="ECO:0000313" key="3">
    <source>
        <dbReference type="Proteomes" id="UP000599578"/>
    </source>
</evidence>
<gene>
    <name evidence="2" type="ORF">GCM10011348_43290</name>
</gene>
<keyword evidence="3" id="KW-1185">Reference proteome</keyword>
<dbReference type="NCBIfam" id="TIGR02532">
    <property type="entry name" value="IV_pilin_GFxxxE"/>
    <property type="match status" value="1"/>
</dbReference>
<evidence type="ECO:0000256" key="1">
    <source>
        <dbReference type="SAM" id="Phobius"/>
    </source>
</evidence>
<sequence>MNFKDKKVRGFTLIEVLISLVVAVVGIVAVLQLQGVFLGVSSESQKRAAATALAEREIEALRNFKDLEDYKLIGVVPAASASTVSYENFDFSVWRDVTAYNVVSGGVSAVSDATASLSDYKEVILFVSWDTADKPIELASIIGAVNPGVPALPDTAYGGSIPRRIHNPGLAPDVISVDVGDGKKKETSKPLPTVYQQGQTGDSTVVTFEVVTYDSDLKTERIDDFLTVSCVCKLVTNGSGLPPAEVVYNSSSQKLEDDYPLPQSGLVSKASGIVDTDYDSSQPNICIDCCRDHHDSSSVDTKYRWYWPDNATYFNGSGDHKHYWSEDGVSFALASTNNARYREVCRFKRMDGIYRLMKDWKLMDLTVMPSSYLASGALGNAAYSQYVVDYVEQLVDAGNLTDASAVSLAKPSGRDLTGTASVAVGSSTQVQARGIFVDDLPWSSDTTLSALSFIQSLKTASAAWLDKVPFYEINLALLSNWHPSDATIATVENDPVTTITNPNLNYYGVYFRGLTTGVSMGVTSIEAESLITNTGVVGHRRADVSNPIDPNGVSMATDPIFETDGAGNYTNTLSDSIQVEVTDNVSGLTNISGTFACIRADNSACGGSNKANLSLVFISKNTGGNCTITGSGNIDNFTWECNDISEAGYATVFSTASYEFSLSEASLATSSVQIPATTTPPISILIVVP</sequence>
<dbReference type="Proteomes" id="UP000599578">
    <property type="component" value="Unassembled WGS sequence"/>
</dbReference>
<name>A0A917ZPU9_9GAMM</name>
<proteinExistence type="predicted"/>
<keyword evidence="1" id="KW-1133">Transmembrane helix</keyword>
<organism evidence="2 3">
    <name type="scientific">Marinobacterium nitratireducens</name>
    <dbReference type="NCBI Taxonomy" id="518897"/>
    <lineage>
        <taxon>Bacteria</taxon>
        <taxon>Pseudomonadati</taxon>
        <taxon>Pseudomonadota</taxon>
        <taxon>Gammaproteobacteria</taxon>
        <taxon>Oceanospirillales</taxon>
        <taxon>Oceanospirillaceae</taxon>
        <taxon>Marinobacterium</taxon>
    </lineage>
</organism>
<dbReference type="Pfam" id="PF07963">
    <property type="entry name" value="N_methyl"/>
    <property type="match status" value="1"/>
</dbReference>
<dbReference type="EMBL" id="BMLT01000016">
    <property type="protein sequence ID" value="GGO88242.1"/>
    <property type="molecule type" value="Genomic_DNA"/>
</dbReference>
<keyword evidence="1" id="KW-0472">Membrane</keyword>
<comment type="caution">
    <text evidence="2">The sequence shown here is derived from an EMBL/GenBank/DDBJ whole genome shotgun (WGS) entry which is preliminary data.</text>
</comment>
<dbReference type="AlphaFoldDB" id="A0A917ZPU9"/>
<feature type="transmembrane region" description="Helical" evidence="1">
    <location>
        <begin position="12"/>
        <end position="33"/>
    </location>
</feature>
<dbReference type="PROSITE" id="PS00409">
    <property type="entry name" value="PROKAR_NTER_METHYL"/>
    <property type="match status" value="1"/>
</dbReference>
<accession>A0A917ZPU9</accession>